<feature type="compositionally biased region" description="Pro residues" evidence="4">
    <location>
        <begin position="231"/>
        <end position="243"/>
    </location>
</feature>
<dbReference type="PROSITE" id="PS00165">
    <property type="entry name" value="DEHYDRATASE_SER_THR"/>
    <property type="match status" value="1"/>
</dbReference>
<protein>
    <submittedName>
        <fullName evidence="6">Threonine/serine dehydratase</fullName>
    </submittedName>
</protein>
<dbReference type="RefSeq" id="WP_397022269.1">
    <property type="nucleotide sequence ID" value="NZ_JBITMB010000004.1"/>
</dbReference>
<feature type="domain" description="Tryptophan synthase beta chain-like PALP" evidence="5">
    <location>
        <begin position="250"/>
        <end position="360"/>
    </location>
</feature>
<dbReference type="EMBL" id="JBITMB010000004">
    <property type="protein sequence ID" value="MFI7442312.1"/>
    <property type="molecule type" value="Genomic_DNA"/>
</dbReference>
<name>A0ABW8A8E4_9ACTN</name>
<evidence type="ECO:0000313" key="7">
    <source>
        <dbReference type="Proteomes" id="UP001612928"/>
    </source>
</evidence>
<feature type="compositionally biased region" description="Low complexity" evidence="4">
    <location>
        <begin position="220"/>
        <end position="230"/>
    </location>
</feature>
<dbReference type="SUPFAM" id="SSF53686">
    <property type="entry name" value="Tryptophan synthase beta subunit-like PLP-dependent enzymes"/>
    <property type="match status" value="1"/>
</dbReference>
<dbReference type="InterPro" id="IPR001926">
    <property type="entry name" value="TrpB-like_PALP"/>
</dbReference>
<evidence type="ECO:0000256" key="1">
    <source>
        <dbReference type="ARBA" id="ARBA00001933"/>
    </source>
</evidence>
<keyword evidence="2" id="KW-0663">Pyridoxal phosphate</keyword>
<dbReference type="InterPro" id="IPR050147">
    <property type="entry name" value="Ser/Thr_Dehydratase"/>
</dbReference>
<evidence type="ECO:0000256" key="4">
    <source>
        <dbReference type="SAM" id="MobiDB-lite"/>
    </source>
</evidence>
<dbReference type="PANTHER" id="PTHR48078">
    <property type="entry name" value="THREONINE DEHYDRATASE, MITOCHONDRIAL-RELATED"/>
    <property type="match status" value="1"/>
</dbReference>
<comment type="cofactor">
    <cofactor evidence="1">
        <name>pyridoxal 5'-phosphate</name>
        <dbReference type="ChEBI" id="CHEBI:597326"/>
    </cofactor>
</comment>
<feature type="region of interest" description="Disordered" evidence="4">
    <location>
        <begin position="197"/>
        <end position="250"/>
    </location>
</feature>
<proteinExistence type="predicted"/>
<sequence>MNRVEQGRADDAGAGMETVTYEDVVGSARRIAGHVLRTPVLEISPGLVLKLEQLQHSGSFKARGAFNRILSAGRLPDSGVIAASGGNHGLAVAYAARALGVRAEIFVPEVTSPVKVAGLRALGAEIRQTGAIYAEAAHAAAERAVTTGALQVHAYDQPEVIAGQGTIGLEIVAQTGGVDTVLVAVGGGGLVAGITVGTGAPPPSTPPALPAPEPVPLPEPEAGQGLEPAPALRPGPGPAPGPEPARKPGSVPRIVAVEPERIPTLHAALKAGEPVPVEVGGVAADALGATRLGRTAYDICSRAGVHSVLVTDDAIVAARRTLWERHRVVAEHAGATAYAALLSGAYVPGPGERVAVVVCGSNTDPATLTLA</sequence>
<feature type="domain" description="Tryptophan synthase beta chain-like PALP" evidence="5">
    <location>
        <begin position="33"/>
        <end position="199"/>
    </location>
</feature>
<dbReference type="Pfam" id="PF00291">
    <property type="entry name" value="PALP"/>
    <property type="match status" value="2"/>
</dbReference>
<keyword evidence="7" id="KW-1185">Reference proteome</keyword>
<evidence type="ECO:0000313" key="6">
    <source>
        <dbReference type="EMBL" id="MFI7442312.1"/>
    </source>
</evidence>
<evidence type="ECO:0000259" key="5">
    <source>
        <dbReference type="Pfam" id="PF00291"/>
    </source>
</evidence>
<dbReference type="PANTHER" id="PTHR48078:SF6">
    <property type="entry name" value="L-THREONINE DEHYDRATASE CATABOLIC TDCB"/>
    <property type="match status" value="1"/>
</dbReference>
<dbReference type="Gene3D" id="3.40.50.1100">
    <property type="match status" value="3"/>
</dbReference>
<dbReference type="InterPro" id="IPR000634">
    <property type="entry name" value="Ser/Thr_deHydtase_PyrdxlP-BS"/>
</dbReference>
<reference evidence="6 7" key="1">
    <citation type="submission" date="2024-10" db="EMBL/GenBank/DDBJ databases">
        <title>The Natural Products Discovery Center: Release of the First 8490 Sequenced Strains for Exploring Actinobacteria Biosynthetic Diversity.</title>
        <authorList>
            <person name="Kalkreuter E."/>
            <person name="Kautsar S.A."/>
            <person name="Yang D."/>
            <person name="Bader C.D."/>
            <person name="Teijaro C.N."/>
            <person name="Fluegel L."/>
            <person name="Davis C.M."/>
            <person name="Simpson J.R."/>
            <person name="Lauterbach L."/>
            <person name="Steele A.D."/>
            <person name="Gui C."/>
            <person name="Meng S."/>
            <person name="Li G."/>
            <person name="Viehrig K."/>
            <person name="Ye F."/>
            <person name="Su P."/>
            <person name="Kiefer A.F."/>
            <person name="Nichols A."/>
            <person name="Cepeda A.J."/>
            <person name="Yan W."/>
            <person name="Fan B."/>
            <person name="Jiang Y."/>
            <person name="Adhikari A."/>
            <person name="Zheng C.-J."/>
            <person name="Schuster L."/>
            <person name="Cowan T.M."/>
            <person name="Smanski M.J."/>
            <person name="Chevrette M.G."/>
            <person name="De Carvalho L.P.S."/>
            <person name="Shen B."/>
        </authorList>
    </citation>
    <scope>NUCLEOTIDE SEQUENCE [LARGE SCALE GENOMIC DNA]</scope>
    <source>
        <strain evidence="6 7">NPDC049503</strain>
    </source>
</reference>
<keyword evidence="3" id="KW-0456">Lyase</keyword>
<dbReference type="InterPro" id="IPR036052">
    <property type="entry name" value="TrpB-like_PALP_sf"/>
</dbReference>
<organism evidence="6 7">
    <name type="scientific">Nonomuraea indica</name>
    <dbReference type="NCBI Taxonomy" id="1581193"/>
    <lineage>
        <taxon>Bacteria</taxon>
        <taxon>Bacillati</taxon>
        <taxon>Actinomycetota</taxon>
        <taxon>Actinomycetes</taxon>
        <taxon>Streptosporangiales</taxon>
        <taxon>Streptosporangiaceae</taxon>
        <taxon>Nonomuraea</taxon>
    </lineage>
</organism>
<gene>
    <name evidence="6" type="ORF">ACIBP5_20290</name>
</gene>
<accession>A0ABW8A8E4</accession>
<comment type="caution">
    <text evidence="6">The sequence shown here is derived from an EMBL/GenBank/DDBJ whole genome shotgun (WGS) entry which is preliminary data.</text>
</comment>
<evidence type="ECO:0000256" key="2">
    <source>
        <dbReference type="ARBA" id="ARBA00022898"/>
    </source>
</evidence>
<dbReference type="Proteomes" id="UP001612928">
    <property type="component" value="Unassembled WGS sequence"/>
</dbReference>
<evidence type="ECO:0000256" key="3">
    <source>
        <dbReference type="ARBA" id="ARBA00023239"/>
    </source>
</evidence>
<feature type="compositionally biased region" description="Pro residues" evidence="4">
    <location>
        <begin position="200"/>
        <end position="219"/>
    </location>
</feature>